<keyword evidence="3" id="KW-0808">Transferase</keyword>
<feature type="domain" description="Glycosyl transferase family 1" evidence="1">
    <location>
        <begin position="516"/>
        <end position="610"/>
    </location>
</feature>
<name>A0A346ACL1_AERHY</name>
<organism evidence="3">
    <name type="scientific">Aeromonas hydrophila</name>
    <dbReference type="NCBI Taxonomy" id="644"/>
    <lineage>
        <taxon>Bacteria</taxon>
        <taxon>Pseudomonadati</taxon>
        <taxon>Pseudomonadota</taxon>
        <taxon>Gammaproteobacteria</taxon>
        <taxon>Aeromonadales</taxon>
        <taxon>Aeromonadaceae</taxon>
        <taxon>Aeromonas</taxon>
    </lineage>
</organism>
<dbReference type="Gene3D" id="3.90.550.10">
    <property type="entry name" value="Spore Coat Polysaccharide Biosynthesis Protein SpsA, Chain A"/>
    <property type="match status" value="1"/>
</dbReference>
<dbReference type="SUPFAM" id="SSF53756">
    <property type="entry name" value="UDP-Glycosyltransferase/glycogen phosphorylase"/>
    <property type="match status" value="1"/>
</dbReference>
<proteinExistence type="predicted"/>
<dbReference type="CDD" id="cd00761">
    <property type="entry name" value="Glyco_tranf_GTA_type"/>
    <property type="match status" value="1"/>
</dbReference>
<dbReference type="InterPro" id="IPR001296">
    <property type="entry name" value="Glyco_trans_1"/>
</dbReference>
<dbReference type="Pfam" id="PF00535">
    <property type="entry name" value="Glycos_transf_2"/>
    <property type="match status" value="1"/>
</dbReference>
<dbReference type="SUPFAM" id="SSF53448">
    <property type="entry name" value="Nucleotide-diphospho-sugar transferases"/>
    <property type="match status" value="1"/>
</dbReference>
<evidence type="ECO:0000259" key="2">
    <source>
        <dbReference type="Pfam" id="PF00535"/>
    </source>
</evidence>
<feature type="domain" description="Glycosyltransferase 2-like" evidence="2">
    <location>
        <begin position="71"/>
        <end position="235"/>
    </location>
</feature>
<reference evidence="3" key="1">
    <citation type="submission" date="2018-06" db="EMBL/GenBank/DDBJ databases">
        <title>Genetic diversity of the Aeromonas Hydrophila O antigens and development of a suspension array for serotype detection.</title>
        <authorList>
            <person name="Cao H."/>
            <person name="Liu B."/>
        </authorList>
    </citation>
    <scope>NUCLEOTIDE SEQUENCE</scope>
    <source>
        <strain evidence="3">G5183</strain>
    </source>
</reference>
<sequence>MKYNFSILKFALKRFILLTRDRGLKYSLSLALSKRKQLISMLSIGGKNINKKSINMVSATESNNSIENLVSVIIPIYDRTWELQAAIDSILNQTYKNIELILVCDGSPDETLQVVEQYRNDERVKIFKYPRSSGNAVRGRNKGILEAQGEYIAFLDSDDIASNNRLELSVSFLSNNSSYSGVYGSWRAIVDGSRQISGIEDGMVVHSPDGTLKEHLENCIPCQSTVMVRRDALMAVGCINRNMKYREDHELWARLNYYNYKLKSLPDVLVSLRLHAGNNELNFHSQNGDDVWYRELLKQYNTKVSRPQKICWIVAGLGISGGLAIIIKHANYLLSRGHDVSFICLSEESNISWMENSVPVYHIGNGDAIKNIDLLIATAWNTEPYLSRILSRRKLYFVQSDERRFIDEKGVQELISSGYDKKYEYFTEAFWIQNMFHSEFQRSAFYVPNGLDQLLFKPVEPFIPKGTKKRVLIEGPIDIPFKAVDDAYHAVKDLDCEIWIVSSAGKPKSGWRYDQFFEKVPMSMMPSIYSSCDIFIKMSRIEGFFGPPLEAMGCGCVPVVGKVTGWDEYIIDRHNAIAVELGDINSARDAVNSLIYDSDLYNTLLTNGAKTACEWPWSESFKRLEALIDRA</sequence>
<evidence type="ECO:0000259" key="1">
    <source>
        <dbReference type="Pfam" id="PF00534"/>
    </source>
</evidence>
<dbReference type="PANTHER" id="PTHR22916">
    <property type="entry name" value="GLYCOSYLTRANSFERASE"/>
    <property type="match status" value="1"/>
</dbReference>
<dbReference type="CDD" id="cd03801">
    <property type="entry name" value="GT4_PimA-like"/>
    <property type="match status" value="1"/>
</dbReference>
<dbReference type="AlphaFoldDB" id="A0A346ACL1"/>
<dbReference type="EMBL" id="MH449679">
    <property type="protein sequence ID" value="AXL04973.1"/>
    <property type="molecule type" value="Genomic_DNA"/>
</dbReference>
<dbReference type="InterPro" id="IPR029044">
    <property type="entry name" value="Nucleotide-diphossugar_trans"/>
</dbReference>
<dbReference type="Gene3D" id="3.40.50.11090">
    <property type="match status" value="1"/>
</dbReference>
<evidence type="ECO:0000313" key="3">
    <source>
        <dbReference type="EMBL" id="AXL04973.1"/>
    </source>
</evidence>
<protein>
    <submittedName>
        <fullName evidence="3">UDP-Glc:alpha-D-GlcNAc-diphosphoundecaprenol beta-13-glucosyltransferase</fullName>
    </submittedName>
</protein>
<dbReference type="PANTHER" id="PTHR22916:SF3">
    <property type="entry name" value="UDP-GLCNAC:BETAGAL BETA-1,3-N-ACETYLGLUCOSAMINYLTRANSFERASE-LIKE PROTEIN 1"/>
    <property type="match status" value="1"/>
</dbReference>
<dbReference type="Pfam" id="PF00534">
    <property type="entry name" value="Glycos_transf_1"/>
    <property type="match status" value="1"/>
</dbReference>
<gene>
    <name evidence="3" type="primary">gt7</name>
</gene>
<dbReference type="InterPro" id="IPR001173">
    <property type="entry name" value="Glyco_trans_2-like"/>
</dbReference>
<dbReference type="Gene3D" id="3.40.50.2000">
    <property type="entry name" value="Glycogen Phosphorylase B"/>
    <property type="match status" value="1"/>
</dbReference>
<dbReference type="GO" id="GO:0016758">
    <property type="term" value="F:hexosyltransferase activity"/>
    <property type="evidence" value="ECO:0007669"/>
    <property type="project" value="UniProtKB-ARBA"/>
</dbReference>
<accession>A0A346ACL1</accession>